<feature type="transmembrane region" description="Helical" evidence="22">
    <location>
        <begin position="89"/>
        <end position="110"/>
    </location>
</feature>
<comment type="catalytic activity">
    <reaction evidence="20">
        <text>[GlcNAc-(1-&gt;4)-Mur2Ac(oyl-L-Ala-gamma-D-Glu-L-Lys-D-Ala-D-Ala)](n)-di-trans,octa-cis-undecaprenyl diphosphate + beta-D-GlcNAc-(1-&gt;4)-Mur2Ac(oyl-L-Ala-gamma-D-Glu-L-Lys-D-Ala-D-Ala)-di-trans,octa-cis-undecaprenyl diphosphate = [GlcNAc-(1-&gt;4)-Mur2Ac(oyl-L-Ala-gamma-D-Glu-L-Lys-D-Ala-D-Ala)](n+1)-di-trans,octa-cis-undecaprenyl diphosphate + di-trans,octa-cis-undecaprenyl diphosphate + H(+)</text>
        <dbReference type="Rhea" id="RHEA:23708"/>
        <dbReference type="Rhea" id="RHEA-COMP:9602"/>
        <dbReference type="Rhea" id="RHEA-COMP:9603"/>
        <dbReference type="ChEBI" id="CHEBI:15378"/>
        <dbReference type="ChEBI" id="CHEBI:58405"/>
        <dbReference type="ChEBI" id="CHEBI:60033"/>
        <dbReference type="ChEBI" id="CHEBI:78435"/>
        <dbReference type="EC" id="2.4.99.28"/>
    </reaction>
</comment>
<feature type="transmembrane region" description="Helical" evidence="22">
    <location>
        <begin position="198"/>
        <end position="218"/>
    </location>
</feature>
<evidence type="ECO:0000256" key="20">
    <source>
        <dbReference type="ARBA" id="ARBA00049902"/>
    </source>
</evidence>
<dbReference type="EC" id="2.4.99.28" evidence="19"/>
<feature type="transmembrane region" description="Helical" evidence="22">
    <location>
        <begin position="323"/>
        <end position="344"/>
    </location>
</feature>
<evidence type="ECO:0000256" key="19">
    <source>
        <dbReference type="ARBA" id="ARBA00044770"/>
    </source>
</evidence>
<accession>A0ABV1GCR4</accession>
<comment type="similarity">
    <text evidence="16">Belongs to the SEDS family. FtsW subfamily.</text>
</comment>
<evidence type="ECO:0000313" key="24">
    <source>
        <dbReference type="Proteomes" id="UP001477672"/>
    </source>
</evidence>
<evidence type="ECO:0000256" key="4">
    <source>
        <dbReference type="ARBA" id="ARBA00022618"/>
    </source>
</evidence>
<feature type="transmembrane region" description="Helical" evidence="22">
    <location>
        <begin position="290"/>
        <end position="311"/>
    </location>
</feature>
<evidence type="ECO:0000256" key="6">
    <source>
        <dbReference type="ARBA" id="ARBA00022679"/>
    </source>
</evidence>
<gene>
    <name evidence="23" type="primary">ftsW</name>
    <name evidence="23" type="ORF">WMO24_04160</name>
</gene>
<feature type="transmembrane region" description="Helical" evidence="22">
    <location>
        <begin position="21"/>
        <end position="47"/>
    </location>
</feature>
<evidence type="ECO:0000256" key="8">
    <source>
        <dbReference type="ARBA" id="ARBA00022960"/>
    </source>
</evidence>
<evidence type="ECO:0000256" key="5">
    <source>
        <dbReference type="ARBA" id="ARBA00022676"/>
    </source>
</evidence>
<evidence type="ECO:0000256" key="11">
    <source>
        <dbReference type="ARBA" id="ARBA00023136"/>
    </source>
</evidence>
<evidence type="ECO:0000256" key="21">
    <source>
        <dbReference type="ARBA" id="ARBA00049966"/>
    </source>
</evidence>
<evidence type="ECO:0000256" key="9">
    <source>
        <dbReference type="ARBA" id="ARBA00022984"/>
    </source>
</evidence>
<keyword evidence="12" id="KW-0131">Cell cycle</keyword>
<keyword evidence="13" id="KW-0961">Cell wall biogenesis/degradation</keyword>
<proteinExistence type="inferred from homology"/>
<sequence>MPDAAKTLKKKVAFFRADAGTIDWPFAIIVLILVAFGLVMVFSASYATALYRFDDSFKFIRQQAIFAFGGVIVMFFVGYKIDYHILHRFAWPLMLGALALLVIVLFMEPLNGARRWIVIPSLGTLQPSEVAKFAVIVLFAHIISINHKRMKKFSYGVLPFAVILIIIAGLMLMEPHLSGTVLIMGIGASMMFVGGTGIIWFVLAVLGAVAGVAGAVVFKPDLVPYALERIETWQNPWLDSLGSGHQTIQSLYAISSGGLTGLGIGNSRQKHLYLPEPHNDFIFSVICEELGFIGALLVIFLFIALLLRGLYIAYTAKDKFGSMLVVGIMVQVILQAVLNIGVVTNTIPNTGISLPFFSYGGTSLLMLLGEMGVVLSVSREGSGRKT</sequence>
<comment type="function">
    <text evidence="21">Peptidoglycan polymerase that is essential for cell division.</text>
</comment>
<reference evidence="23 24" key="1">
    <citation type="submission" date="2024-03" db="EMBL/GenBank/DDBJ databases">
        <title>Human intestinal bacterial collection.</title>
        <authorList>
            <person name="Pauvert C."/>
            <person name="Hitch T.C.A."/>
            <person name="Clavel T."/>
        </authorList>
    </citation>
    <scope>NUCLEOTIDE SEQUENCE [LARGE SCALE GENOMIC DNA]</scope>
    <source>
        <strain evidence="23 24">CLA-JM-H11</strain>
    </source>
</reference>
<keyword evidence="11 22" id="KW-0472">Membrane</keyword>
<keyword evidence="10 22" id="KW-1133">Transmembrane helix</keyword>
<dbReference type="NCBIfam" id="TIGR02614">
    <property type="entry name" value="ftsW"/>
    <property type="match status" value="1"/>
</dbReference>
<evidence type="ECO:0000256" key="18">
    <source>
        <dbReference type="ARBA" id="ARBA00041418"/>
    </source>
</evidence>
<evidence type="ECO:0000256" key="22">
    <source>
        <dbReference type="SAM" id="Phobius"/>
    </source>
</evidence>
<evidence type="ECO:0000256" key="16">
    <source>
        <dbReference type="ARBA" id="ARBA00038053"/>
    </source>
</evidence>
<keyword evidence="3" id="KW-1003">Cell membrane</keyword>
<evidence type="ECO:0000256" key="14">
    <source>
        <dbReference type="ARBA" id="ARBA00032370"/>
    </source>
</evidence>
<dbReference type="InterPro" id="IPR001182">
    <property type="entry name" value="FtsW/RodA"/>
</dbReference>
<feature type="transmembrane region" description="Helical" evidence="22">
    <location>
        <begin position="177"/>
        <end position="193"/>
    </location>
</feature>
<evidence type="ECO:0000256" key="1">
    <source>
        <dbReference type="ARBA" id="ARBA00004651"/>
    </source>
</evidence>
<protein>
    <recommendedName>
        <fullName evidence="17">Probable peptidoglycan glycosyltransferase FtsW</fullName>
        <ecNumber evidence="19">2.4.99.28</ecNumber>
    </recommendedName>
    <alternativeName>
        <fullName evidence="18">Cell division protein FtsW</fullName>
    </alternativeName>
    <alternativeName>
        <fullName evidence="15">Cell wall polymerase</fullName>
    </alternativeName>
    <alternativeName>
        <fullName evidence="14">Peptidoglycan polymerase</fullName>
    </alternativeName>
</protein>
<feature type="transmembrane region" description="Helical" evidence="22">
    <location>
        <begin position="153"/>
        <end position="171"/>
    </location>
</feature>
<evidence type="ECO:0000256" key="12">
    <source>
        <dbReference type="ARBA" id="ARBA00023306"/>
    </source>
</evidence>
<dbReference type="Pfam" id="PF01098">
    <property type="entry name" value="FTSW_RODA_SPOVE"/>
    <property type="match status" value="1"/>
</dbReference>
<name>A0ABV1GCR4_9FIRM</name>
<dbReference type="Proteomes" id="UP001477672">
    <property type="component" value="Unassembled WGS sequence"/>
</dbReference>
<keyword evidence="5" id="KW-0328">Glycosyltransferase</keyword>
<evidence type="ECO:0000313" key="23">
    <source>
        <dbReference type="EMBL" id="MEQ2519626.1"/>
    </source>
</evidence>
<dbReference type="PANTHER" id="PTHR30474">
    <property type="entry name" value="CELL CYCLE PROTEIN"/>
    <property type="match status" value="1"/>
</dbReference>
<evidence type="ECO:0000256" key="10">
    <source>
        <dbReference type="ARBA" id="ARBA00022989"/>
    </source>
</evidence>
<feature type="transmembrane region" description="Helical" evidence="22">
    <location>
        <begin position="59"/>
        <end position="77"/>
    </location>
</feature>
<keyword evidence="24" id="KW-1185">Reference proteome</keyword>
<comment type="pathway">
    <text evidence="2">Cell wall biogenesis; peptidoglycan biosynthesis.</text>
</comment>
<evidence type="ECO:0000256" key="15">
    <source>
        <dbReference type="ARBA" id="ARBA00033270"/>
    </source>
</evidence>
<evidence type="ECO:0000256" key="7">
    <source>
        <dbReference type="ARBA" id="ARBA00022692"/>
    </source>
</evidence>
<evidence type="ECO:0000256" key="2">
    <source>
        <dbReference type="ARBA" id="ARBA00004752"/>
    </source>
</evidence>
<dbReference type="RefSeq" id="WP_349215060.1">
    <property type="nucleotide sequence ID" value="NZ_JBBMFA010000061.1"/>
</dbReference>
<dbReference type="PANTHER" id="PTHR30474:SF2">
    <property type="entry name" value="PEPTIDOGLYCAN GLYCOSYLTRANSFERASE FTSW-RELATED"/>
    <property type="match status" value="1"/>
</dbReference>
<organism evidence="23 24">
    <name type="scientific">Ruthenibacterium intestinale</name>
    <dbReference type="NCBI Taxonomy" id="3133163"/>
    <lineage>
        <taxon>Bacteria</taxon>
        <taxon>Bacillati</taxon>
        <taxon>Bacillota</taxon>
        <taxon>Clostridia</taxon>
        <taxon>Eubacteriales</taxon>
        <taxon>Oscillospiraceae</taxon>
        <taxon>Ruthenibacterium</taxon>
    </lineage>
</organism>
<keyword evidence="8" id="KW-0133">Cell shape</keyword>
<feature type="transmembrane region" description="Helical" evidence="22">
    <location>
        <begin position="130"/>
        <end position="146"/>
    </location>
</feature>
<keyword evidence="9" id="KW-0573">Peptidoglycan synthesis</keyword>
<dbReference type="InterPro" id="IPR013437">
    <property type="entry name" value="FtsW"/>
</dbReference>
<evidence type="ECO:0000256" key="13">
    <source>
        <dbReference type="ARBA" id="ARBA00023316"/>
    </source>
</evidence>
<keyword evidence="7 22" id="KW-0812">Transmembrane</keyword>
<keyword evidence="6" id="KW-0808">Transferase</keyword>
<dbReference type="EMBL" id="JBBMFA010000061">
    <property type="protein sequence ID" value="MEQ2519626.1"/>
    <property type="molecule type" value="Genomic_DNA"/>
</dbReference>
<comment type="subcellular location">
    <subcellularLocation>
        <location evidence="1">Cell membrane</location>
        <topology evidence="1">Multi-pass membrane protein</topology>
    </subcellularLocation>
</comment>
<evidence type="ECO:0000256" key="3">
    <source>
        <dbReference type="ARBA" id="ARBA00022475"/>
    </source>
</evidence>
<keyword evidence="4" id="KW-0132">Cell division</keyword>
<feature type="transmembrane region" description="Helical" evidence="22">
    <location>
        <begin position="356"/>
        <end position="377"/>
    </location>
</feature>
<comment type="caution">
    <text evidence="23">The sequence shown here is derived from an EMBL/GenBank/DDBJ whole genome shotgun (WGS) entry which is preliminary data.</text>
</comment>
<evidence type="ECO:0000256" key="17">
    <source>
        <dbReference type="ARBA" id="ARBA00041185"/>
    </source>
</evidence>